<dbReference type="Gene3D" id="3.30.200.20">
    <property type="entry name" value="Phosphorylase Kinase, domain 1"/>
    <property type="match status" value="1"/>
</dbReference>
<keyword evidence="6" id="KW-0418">Kinase</keyword>
<dbReference type="EMBL" id="CAJNXB010004174">
    <property type="protein sequence ID" value="CAF3362376.1"/>
    <property type="molecule type" value="Genomic_DNA"/>
</dbReference>
<accession>A0A817UC32</accession>
<dbReference type="SMART" id="SM00811">
    <property type="entry name" value="Alpha_kinase"/>
    <property type="match status" value="1"/>
</dbReference>
<evidence type="ECO:0000313" key="8">
    <source>
        <dbReference type="EMBL" id="CAF3328788.1"/>
    </source>
</evidence>
<organism evidence="8 11">
    <name type="scientific">Rotaria socialis</name>
    <dbReference type="NCBI Taxonomy" id="392032"/>
    <lineage>
        <taxon>Eukaryota</taxon>
        <taxon>Metazoa</taxon>
        <taxon>Spiralia</taxon>
        <taxon>Gnathifera</taxon>
        <taxon>Rotifera</taxon>
        <taxon>Eurotatoria</taxon>
        <taxon>Bdelloidea</taxon>
        <taxon>Philodinida</taxon>
        <taxon>Philodinidae</taxon>
        <taxon>Rotaria</taxon>
    </lineage>
</organism>
<dbReference type="GO" id="GO:0004674">
    <property type="term" value="F:protein serine/threonine kinase activity"/>
    <property type="evidence" value="ECO:0007669"/>
    <property type="project" value="UniProtKB-KW"/>
</dbReference>
<dbReference type="SUPFAM" id="SSF56112">
    <property type="entry name" value="Protein kinase-like (PK-like)"/>
    <property type="match status" value="1"/>
</dbReference>
<reference evidence="8" key="1">
    <citation type="submission" date="2021-02" db="EMBL/GenBank/DDBJ databases">
        <authorList>
            <person name="Nowell W R."/>
        </authorList>
    </citation>
    <scope>NUCLEOTIDE SEQUENCE</scope>
</reference>
<comment type="caution">
    <text evidence="8">The sequence shown here is derived from an EMBL/GenBank/DDBJ whole genome shotgun (WGS) entry which is preliminary data.</text>
</comment>
<evidence type="ECO:0000313" key="11">
    <source>
        <dbReference type="Proteomes" id="UP000663833"/>
    </source>
</evidence>
<protein>
    <recommendedName>
        <fullName evidence="7">Alpha-type protein kinase domain-containing protein</fullName>
    </recommendedName>
</protein>
<dbReference type="InterPro" id="IPR056861">
    <property type="entry name" value="HMCN1-like_VWA"/>
</dbReference>
<dbReference type="InterPro" id="IPR052969">
    <property type="entry name" value="Thr-specific_kinase-like"/>
</dbReference>
<feature type="domain" description="Alpha-type protein kinase" evidence="7">
    <location>
        <begin position="282"/>
        <end position="506"/>
    </location>
</feature>
<evidence type="ECO:0000256" key="5">
    <source>
        <dbReference type="ARBA" id="ARBA00022729"/>
    </source>
</evidence>
<keyword evidence="4" id="KW-0808">Transferase</keyword>
<dbReference type="InterPro" id="IPR004166">
    <property type="entry name" value="a-kinase_dom"/>
</dbReference>
<dbReference type="SUPFAM" id="SSF53300">
    <property type="entry name" value="vWA-like"/>
    <property type="match status" value="1"/>
</dbReference>
<keyword evidence="5" id="KW-0732">Signal</keyword>
<proteinExistence type="predicted"/>
<evidence type="ECO:0000259" key="7">
    <source>
        <dbReference type="PROSITE" id="PS51158"/>
    </source>
</evidence>
<dbReference type="InterPro" id="IPR011009">
    <property type="entry name" value="Kinase-like_dom_sf"/>
</dbReference>
<evidence type="ECO:0000313" key="9">
    <source>
        <dbReference type="EMBL" id="CAF3362376.1"/>
    </source>
</evidence>
<evidence type="ECO:0000256" key="4">
    <source>
        <dbReference type="ARBA" id="ARBA00022679"/>
    </source>
</evidence>
<dbReference type="Pfam" id="PF25106">
    <property type="entry name" value="VWA_4"/>
    <property type="match status" value="1"/>
</dbReference>
<keyword evidence="3" id="KW-0723">Serine/threonine-protein kinase</keyword>
<evidence type="ECO:0000256" key="3">
    <source>
        <dbReference type="ARBA" id="ARBA00022527"/>
    </source>
</evidence>
<evidence type="ECO:0000256" key="1">
    <source>
        <dbReference type="ARBA" id="ARBA00004613"/>
    </source>
</evidence>
<dbReference type="Proteomes" id="UP000663833">
    <property type="component" value="Unassembled WGS sequence"/>
</dbReference>
<dbReference type="Proteomes" id="UP000663825">
    <property type="component" value="Unassembled WGS sequence"/>
</dbReference>
<sequence>MRTEEGLAIVKEDMKKAREYEVNQRKYEIDEVLKLTKAQSAIDVCFLVDCTGSMSTYIDATKTQIRQLTDTIIKLHATKPHLAFVGYRDIDENIEKLDFTDDVNIFKMYLDQVNATGGDDTCEDVFSALEIIPQLSWSNPNHIIIHICDAPYHEKSYHKLQGPDADKYAKGDPKNRELSKLLLYIKRLKITYCTIQLNESTKMMFDEFAFIYGTISEMHVKDPAALMKNICITTSSCILSGIESTMSSFRTSDKTIKPYIMLNEEPYWDDFEAHTVHTIEIMYPNTMNDIFQPLFVGKGSGQIKIAPHPFTKGSLRFAFYGQFSSDGCDLVDVVFKEFISSDPRGNSLQVYQEHLEIQVIAQFLADKFNTELTTTFRTPTYIIYADADIVQQKNDTTKIYQVERRFHQAWQKWTNNSGGVSVAEYSTILQAFSHWTHNITAGRLMVVDLQGVRSEGAYLLTDPAIHCDNILRFKHTRTNLGVKGMDSFFRIHICSEVCSKLKLPVQQFPSGSDEIYQILESIDKLDCETIECEPTMLYKDD</sequence>
<dbReference type="EMBL" id="CAJOBO010000753">
    <property type="protein sequence ID" value="CAF4283969.1"/>
    <property type="molecule type" value="Genomic_DNA"/>
</dbReference>
<dbReference type="EMBL" id="CAJNYD010001301">
    <property type="protein sequence ID" value="CAF3328788.1"/>
    <property type="molecule type" value="Genomic_DNA"/>
</dbReference>
<comment type="subcellular location">
    <subcellularLocation>
        <location evidence="1">Secreted</location>
    </subcellularLocation>
</comment>
<dbReference type="Gene3D" id="3.40.50.410">
    <property type="entry name" value="von Willebrand factor, type A domain"/>
    <property type="match status" value="1"/>
</dbReference>
<dbReference type="GO" id="GO:0005524">
    <property type="term" value="F:ATP binding"/>
    <property type="evidence" value="ECO:0007669"/>
    <property type="project" value="InterPro"/>
</dbReference>
<dbReference type="CDD" id="cd00198">
    <property type="entry name" value="vWFA"/>
    <property type="match status" value="1"/>
</dbReference>
<keyword evidence="2" id="KW-0964">Secreted</keyword>
<evidence type="ECO:0000313" key="10">
    <source>
        <dbReference type="EMBL" id="CAF4283969.1"/>
    </source>
</evidence>
<dbReference type="PROSITE" id="PS51158">
    <property type="entry name" value="ALPHA_KINASE"/>
    <property type="match status" value="1"/>
</dbReference>
<gene>
    <name evidence="10" type="ORF">HFQ381_LOCUS12468</name>
    <name evidence="8" type="ORF">LUA448_LOCUS10792</name>
    <name evidence="9" type="ORF">TIS948_LOCUS24297</name>
</gene>
<dbReference type="Proteomes" id="UP000663851">
    <property type="component" value="Unassembled WGS sequence"/>
</dbReference>
<dbReference type="PANTHER" id="PTHR47763">
    <property type="entry name" value="ALPHA-PROTEIN KINASE VWKA"/>
    <property type="match status" value="1"/>
</dbReference>
<dbReference type="InterPro" id="IPR036465">
    <property type="entry name" value="vWFA_dom_sf"/>
</dbReference>
<name>A0A817UC32_9BILA</name>
<dbReference type="Pfam" id="PF02816">
    <property type="entry name" value="Alpha_kinase"/>
    <property type="match status" value="1"/>
</dbReference>
<dbReference type="Gene3D" id="3.20.200.10">
    <property type="entry name" value="MHCK/EF2 kinase"/>
    <property type="match status" value="1"/>
</dbReference>
<evidence type="ECO:0000256" key="2">
    <source>
        <dbReference type="ARBA" id="ARBA00022525"/>
    </source>
</evidence>
<evidence type="ECO:0000256" key="6">
    <source>
        <dbReference type="ARBA" id="ARBA00022777"/>
    </source>
</evidence>
<dbReference type="PANTHER" id="PTHR47763:SF4">
    <property type="entry name" value="ALPHA-PROTEIN KINASE VWKA"/>
    <property type="match status" value="1"/>
</dbReference>
<dbReference type="OrthoDB" id="44277at2759"/>
<dbReference type="AlphaFoldDB" id="A0A817UC32"/>